<evidence type="ECO:0000256" key="1">
    <source>
        <dbReference type="ARBA" id="ARBA00004651"/>
    </source>
</evidence>
<protein>
    <submittedName>
        <fullName evidence="7">Unannotated protein</fullName>
    </submittedName>
</protein>
<reference evidence="7" key="1">
    <citation type="submission" date="2020-05" db="EMBL/GenBank/DDBJ databases">
        <authorList>
            <person name="Chiriac C."/>
            <person name="Salcher M."/>
            <person name="Ghai R."/>
            <person name="Kavagutti S V."/>
        </authorList>
    </citation>
    <scope>NUCLEOTIDE SEQUENCE</scope>
</reference>
<keyword evidence="3 6" id="KW-0812">Transmembrane</keyword>
<keyword evidence="5 6" id="KW-0472">Membrane</keyword>
<dbReference type="EMBL" id="CAEZXR010000129">
    <property type="protein sequence ID" value="CAB4706551.1"/>
    <property type="molecule type" value="Genomic_DNA"/>
</dbReference>
<evidence type="ECO:0000256" key="3">
    <source>
        <dbReference type="ARBA" id="ARBA00022692"/>
    </source>
</evidence>
<dbReference type="AlphaFoldDB" id="A0A6J6Q449"/>
<proteinExistence type="predicted"/>
<feature type="transmembrane region" description="Helical" evidence="6">
    <location>
        <begin position="84"/>
        <end position="107"/>
    </location>
</feature>
<dbReference type="Pfam" id="PF03788">
    <property type="entry name" value="LrgA"/>
    <property type="match status" value="1"/>
</dbReference>
<dbReference type="GO" id="GO:0005886">
    <property type="term" value="C:plasma membrane"/>
    <property type="evidence" value="ECO:0007669"/>
    <property type="project" value="UniProtKB-SubCell"/>
</dbReference>
<accession>A0A6J6Q449</accession>
<comment type="subcellular location">
    <subcellularLocation>
        <location evidence="1">Cell membrane</location>
        <topology evidence="1">Multi-pass membrane protein</topology>
    </subcellularLocation>
</comment>
<organism evidence="7">
    <name type="scientific">freshwater metagenome</name>
    <dbReference type="NCBI Taxonomy" id="449393"/>
    <lineage>
        <taxon>unclassified sequences</taxon>
        <taxon>metagenomes</taxon>
        <taxon>ecological metagenomes</taxon>
    </lineage>
</organism>
<evidence type="ECO:0000256" key="2">
    <source>
        <dbReference type="ARBA" id="ARBA00022475"/>
    </source>
</evidence>
<sequence>MLRGLVWLLACQLVGEVLVRAIDVDVPGAVVGMALLFVVLQLRRPADGASVLVAADALLAHLQLLFIPAGVGIVAYAATLRDDALPIGVALVGSWLAGLAVVGWLATWTGRRTAEVR</sequence>
<dbReference type="PANTHER" id="PTHR33931">
    <property type="entry name" value="HOLIN-LIKE PROTEIN CIDA-RELATED"/>
    <property type="match status" value="1"/>
</dbReference>
<feature type="transmembrane region" description="Helical" evidence="6">
    <location>
        <begin position="29"/>
        <end position="46"/>
    </location>
</feature>
<keyword evidence="2" id="KW-1003">Cell membrane</keyword>
<evidence type="ECO:0000256" key="4">
    <source>
        <dbReference type="ARBA" id="ARBA00022989"/>
    </source>
</evidence>
<evidence type="ECO:0000256" key="6">
    <source>
        <dbReference type="SAM" id="Phobius"/>
    </source>
</evidence>
<dbReference type="PANTHER" id="PTHR33931:SF2">
    <property type="entry name" value="HOLIN-LIKE PROTEIN CIDA"/>
    <property type="match status" value="1"/>
</dbReference>
<name>A0A6J6Q449_9ZZZZ</name>
<gene>
    <name evidence="7" type="ORF">UFOPK2579_01214</name>
</gene>
<feature type="transmembrane region" description="Helical" evidence="6">
    <location>
        <begin position="58"/>
        <end position="78"/>
    </location>
</feature>
<evidence type="ECO:0000313" key="7">
    <source>
        <dbReference type="EMBL" id="CAB4706551.1"/>
    </source>
</evidence>
<keyword evidence="4 6" id="KW-1133">Transmembrane helix</keyword>
<evidence type="ECO:0000256" key="5">
    <source>
        <dbReference type="ARBA" id="ARBA00023136"/>
    </source>
</evidence>
<dbReference type="InterPro" id="IPR005538">
    <property type="entry name" value="LrgA/CidA"/>
</dbReference>